<comment type="caution">
    <text evidence="2">The sequence shown here is derived from an EMBL/GenBank/DDBJ whole genome shotgun (WGS) entry which is preliminary data.</text>
</comment>
<keyword evidence="3" id="KW-1185">Reference proteome</keyword>
<proteinExistence type="predicted"/>
<evidence type="ECO:0000256" key="1">
    <source>
        <dbReference type="SAM" id="MobiDB-lite"/>
    </source>
</evidence>
<feature type="compositionally biased region" description="Basic residues" evidence="1">
    <location>
        <begin position="21"/>
        <end position="32"/>
    </location>
</feature>
<organism evidence="2 3">
    <name type="scientific">Paralimibaculum aggregatum</name>
    <dbReference type="NCBI Taxonomy" id="3036245"/>
    <lineage>
        <taxon>Bacteria</taxon>
        <taxon>Pseudomonadati</taxon>
        <taxon>Pseudomonadota</taxon>
        <taxon>Alphaproteobacteria</taxon>
        <taxon>Rhodobacterales</taxon>
        <taxon>Paracoccaceae</taxon>
        <taxon>Paralimibaculum</taxon>
    </lineage>
</organism>
<evidence type="ECO:0000313" key="2">
    <source>
        <dbReference type="EMBL" id="GMG83169.1"/>
    </source>
</evidence>
<accession>A0ABQ6LLI1</accession>
<reference evidence="2 3" key="1">
    <citation type="submission" date="2023-04" db="EMBL/GenBank/DDBJ databases">
        <title>Marinoamorphus aggregata gen. nov., sp. Nov., isolate from tissue of brittle star Ophioplocus japonicus.</title>
        <authorList>
            <person name="Kawano K."/>
            <person name="Sawayama S."/>
            <person name="Nakagawa S."/>
        </authorList>
    </citation>
    <scope>NUCLEOTIDE SEQUENCE [LARGE SCALE GENOMIC DNA]</scope>
    <source>
        <strain evidence="2 3">NKW23</strain>
    </source>
</reference>
<feature type="region of interest" description="Disordered" evidence="1">
    <location>
        <begin position="1"/>
        <end position="52"/>
    </location>
</feature>
<sequence>MTGSRKRSFAGLATSGSPIGRPRRAHRGRRLPRSTAHFESSRAGRPARRGGIRSVDLRCEHPVDFPLRDAAMQAVYRFGLPWQTVIRIRLHGEKPATPDHRLLQVEGTDRA</sequence>
<protein>
    <submittedName>
        <fullName evidence="2">Uncharacterized protein</fullName>
    </submittedName>
</protein>
<dbReference type="Proteomes" id="UP001239909">
    <property type="component" value="Unassembled WGS sequence"/>
</dbReference>
<dbReference type="EMBL" id="BSYI01000016">
    <property type="protein sequence ID" value="GMG83169.1"/>
    <property type="molecule type" value="Genomic_DNA"/>
</dbReference>
<evidence type="ECO:0000313" key="3">
    <source>
        <dbReference type="Proteomes" id="UP001239909"/>
    </source>
</evidence>
<gene>
    <name evidence="2" type="ORF">LNKW23_23820</name>
</gene>
<name>A0ABQ6LLI1_9RHOB</name>